<feature type="transmembrane region" description="Helical" evidence="2">
    <location>
        <begin position="56"/>
        <end position="74"/>
    </location>
</feature>
<protein>
    <recommendedName>
        <fullName evidence="5">Transmembrane protein</fullName>
    </recommendedName>
</protein>
<keyword evidence="2" id="KW-0812">Transmembrane</keyword>
<dbReference type="Gene3D" id="3.80.10.10">
    <property type="entry name" value="Ribonuclease Inhibitor"/>
    <property type="match status" value="1"/>
</dbReference>
<feature type="region of interest" description="Disordered" evidence="1">
    <location>
        <begin position="464"/>
        <end position="504"/>
    </location>
</feature>
<evidence type="ECO:0000256" key="2">
    <source>
        <dbReference type="SAM" id="Phobius"/>
    </source>
</evidence>
<keyword evidence="4" id="KW-1185">Reference proteome</keyword>
<dbReference type="EMBL" id="LDAU01000021">
    <property type="protein sequence ID" value="KRX10747.1"/>
    <property type="molecule type" value="Genomic_DNA"/>
</dbReference>
<comment type="caution">
    <text evidence="3">The sequence shown here is derived from an EMBL/GenBank/DDBJ whole genome shotgun (WGS) entry which is preliminary data.</text>
</comment>
<dbReference type="InParanoid" id="A0A0V0R8D1"/>
<feature type="region of interest" description="Disordered" evidence="1">
    <location>
        <begin position="1041"/>
        <end position="1069"/>
    </location>
</feature>
<reference evidence="3 4" key="1">
    <citation type="journal article" date="2015" name="Sci. Rep.">
        <title>Genome of the facultative scuticociliatosis pathogen Pseudocohnilembus persalinus provides insight into its virulence through horizontal gene transfer.</title>
        <authorList>
            <person name="Xiong J."/>
            <person name="Wang G."/>
            <person name="Cheng J."/>
            <person name="Tian M."/>
            <person name="Pan X."/>
            <person name="Warren A."/>
            <person name="Jiang C."/>
            <person name="Yuan D."/>
            <person name="Miao W."/>
        </authorList>
    </citation>
    <scope>NUCLEOTIDE SEQUENCE [LARGE SCALE GENOMIC DNA]</scope>
    <source>
        <strain evidence="3">36N120E</strain>
    </source>
</reference>
<sequence>MSTTQQVPKKPNLKNPTININQLKQLEQKTGHIYEKGICKGQGNFNNSFGSGRSKYVILFVVSRFIFKFAWGIFDEISDWWYYIDAAKNDKFQDENLENLMVFFLFAQFGVQLIAWMIIFGELKIKDAKRNTVNIQYQISVITDSLFRKLTEKRRFLKKKDFDFSRFQDSNMVLDANIKPNLTTFLFETDLERYLRMADTIEAIFEALPMAILQFLNNQHIYGRVADWGLQNQLFFLSSFFTVLLYTITLIQNNYLNCNSVKKKVQLSFKIQNQIQMNMQTILDTILSPQSSFSLNQSTYKKSQFVSTLREVQLDLGYNRDLFEQINHKNNEKLKQDILVNYKILKHNKISLNLIDSALNVGERLNFIFEIINLNHSCELVSLDLRQNQINEINIEKLAHLKNIKYEYIVQFYLDFSQNQISKYGQAKVISLILSGFQKTEKVCLNFSNQEKCFSPKEIHEEDYSKQKKNSKKKEANYKIQAEPNSSTKLNQNNSNSSNNLATDDKQMVKYSQDLEQTNNQSSQFNIKLPQSHQLFLFLKHLTIEFENCDFQDVQLEELSTQVLFQLRLLKVLELNLGKNNITDEGLQKLGKHGISQLQMLQNLNIQVDSQKTNKITHNGIQQLVASIINLITNKLTEIEFDFRNNEGIKGTLFYQNRILFQRSKILEDNNIIKQIQNALASEGETINLQTIKLPSNVATQTNFSLKEQFWINFEQSHIIKPLYDEIKDTISISNIHKFKNKEKGVTFGRKTNETQPADFDFEKDHSVSKNQGILTHKLINNNENKYFYQCQAGFSNASSFRVAKKAYYQLFKHCIITLGRGQFQVTIEIGQIGKNDVVIDEQQQWQGRSSKNSYFWDWVDEQEQEVDSDVTINSDMLEQAEEEQTQLSDNQIQIKVSNPTETGKKVYQKFTLIENDAQMDQEPKDDEVYIYGQSITVGSNKNCGIVLNPSIYQDFLAEFHCYIGRKLLGNKNEKNRKQFWYIRVSDDIDVDYQETFLNMQRNHNNYEKRPIFPLYDNMEINLGFTVFKVNFQEKLQQQKEREREKLSKKQKKLESKSLLERKATRNII</sequence>
<evidence type="ECO:0000256" key="1">
    <source>
        <dbReference type="SAM" id="MobiDB-lite"/>
    </source>
</evidence>
<evidence type="ECO:0000313" key="4">
    <source>
        <dbReference type="Proteomes" id="UP000054937"/>
    </source>
</evidence>
<evidence type="ECO:0008006" key="5">
    <source>
        <dbReference type="Google" id="ProtNLM"/>
    </source>
</evidence>
<dbReference type="SUPFAM" id="SSF52047">
    <property type="entry name" value="RNI-like"/>
    <property type="match status" value="1"/>
</dbReference>
<organism evidence="3 4">
    <name type="scientific">Pseudocohnilembus persalinus</name>
    <name type="common">Ciliate</name>
    <dbReference type="NCBI Taxonomy" id="266149"/>
    <lineage>
        <taxon>Eukaryota</taxon>
        <taxon>Sar</taxon>
        <taxon>Alveolata</taxon>
        <taxon>Ciliophora</taxon>
        <taxon>Intramacronucleata</taxon>
        <taxon>Oligohymenophorea</taxon>
        <taxon>Scuticociliatia</taxon>
        <taxon>Philasterida</taxon>
        <taxon>Pseudocohnilembidae</taxon>
        <taxon>Pseudocohnilembus</taxon>
    </lineage>
</organism>
<dbReference type="InterPro" id="IPR032675">
    <property type="entry name" value="LRR_dom_sf"/>
</dbReference>
<feature type="compositionally biased region" description="Low complexity" evidence="1">
    <location>
        <begin position="485"/>
        <end position="500"/>
    </location>
</feature>
<feature type="transmembrane region" description="Helical" evidence="2">
    <location>
        <begin position="234"/>
        <end position="251"/>
    </location>
</feature>
<accession>A0A0V0R8D1</accession>
<gene>
    <name evidence="3" type="ORF">PPERSA_12368</name>
</gene>
<name>A0A0V0R8D1_PSEPJ</name>
<keyword evidence="2" id="KW-1133">Transmembrane helix</keyword>
<keyword evidence="2" id="KW-0472">Membrane</keyword>
<proteinExistence type="predicted"/>
<dbReference type="AlphaFoldDB" id="A0A0V0R8D1"/>
<evidence type="ECO:0000313" key="3">
    <source>
        <dbReference type="EMBL" id="KRX10747.1"/>
    </source>
</evidence>
<feature type="transmembrane region" description="Helical" evidence="2">
    <location>
        <begin position="100"/>
        <end position="120"/>
    </location>
</feature>
<dbReference type="Proteomes" id="UP000054937">
    <property type="component" value="Unassembled WGS sequence"/>
</dbReference>